<dbReference type="STRING" id="1798383.A3D78_04750"/>
<dbReference type="Pfam" id="PF13483">
    <property type="entry name" value="Lactamase_B_3"/>
    <property type="match status" value="1"/>
</dbReference>
<organism evidence="1 2">
    <name type="scientific">Candidatus Gottesmanbacteria bacterium RIFCSPHIGHO2_02_FULL_39_14</name>
    <dbReference type="NCBI Taxonomy" id="1798383"/>
    <lineage>
        <taxon>Bacteria</taxon>
        <taxon>Candidatus Gottesmaniibacteriota</taxon>
    </lineage>
</organism>
<name>A0A1F5ZTT3_9BACT</name>
<protein>
    <recommendedName>
        <fullName evidence="3">Lactamase</fullName>
    </recommendedName>
</protein>
<evidence type="ECO:0000313" key="2">
    <source>
        <dbReference type="Proteomes" id="UP000176253"/>
    </source>
</evidence>
<comment type="caution">
    <text evidence="1">The sequence shown here is derived from an EMBL/GenBank/DDBJ whole genome shotgun (WGS) entry which is preliminary data.</text>
</comment>
<dbReference type="SUPFAM" id="SSF56281">
    <property type="entry name" value="Metallo-hydrolase/oxidoreductase"/>
    <property type="match status" value="1"/>
</dbReference>
<evidence type="ECO:0000313" key="1">
    <source>
        <dbReference type="EMBL" id="OGG15783.1"/>
    </source>
</evidence>
<sequence length="215" mass="23935">MDITHIGHASFRLRGKKATLITDPFDPDMLGLKFPKTESDIVTISHEHRDHNYKEGISGEKIIFIEGPGEYEVLGVKVIGMSTYHDDNHGLERGKNNIYRIDMDEISVVHLGDLGHKLDEKAVEILNGIDILMVPVGGIYTISPVIAALIVSQLEPSIIIPMHYLIDRMNKEKFGQLADVGLFLKEMGKEGVIPMAKLSITKDKIPVEQTVVVLE</sequence>
<reference evidence="1 2" key="1">
    <citation type="journal article" date="2016" name="Nat. Commun.">
        <title>Thousands of microbial genomes shed light on interconnected biogeochemical processes in an aquifer system.</title>
        <authorList>
            <person name="Anantharaman K."/>
            <person name="Brown C.T."/>
            <person name="Hug L.A."/>
            <person name="Sharon I."/>
            <person name="Castelle C.J."/>
            <person name="Probst A.J."/>
            <person name="Thomas B.C."/>
            <person name="Singh A."/>
            <person name="Wilkins M.J."/>
            <person name="Karaoz U."/>
            <person name="Brodie E.L."/>
            <person name="Williams K.H."/>
            <person name="Hubbard S.S."/>
            <person name="Banfield J.F."/>
        </authorList>
    </citation>
    <scope>NUCLEOTIDE SEQUENCE [LARGE SCALE GENOMIC DNA]</scope>
</reference>
<proteinExistence type="predicted"/>
<accession>A0A1F5ZTT3</accession>
<gene>
    <name evidence="1" type="ORF">A3D78_04750</name>
</gene>
<dbReference type="EMBL" id="MFJM01000072">
    <property type="protein sequence ID" value="OGG15783.1"/>
    <property type="molecule type" value="Genomic_DNA"/>
</dbReference>
<dbReference type="InterPro" id="IPR036866">
    <property type="entry name" value="RibonucZ/Hydroxyglut_hydro"/>
</dbReference>
<dbReference type="Gene3D" id="3.60.15.10">
    <property type="entry name" value="Ribonuclease Z/Hydroxyacylglutathione hydrolase-like"/>
    <property type="match status" value="1"/>
</dbReference>
<dbReference type="AlphaFoldDB" id="A0A1F5ZTT3"/>
<evidence type="ECO:0008006" key="3">
    <source>
        <dbReference type="Google" id="ProtNLM"/>
    </source>
</evidence>
<dbReference type="PANTHER" id="PTHR42967">
    <property type="entry name" value="METAL DEPENDENT HYDROLASE"/>
    <property type="match status" value="1"/>
</dbReference>
<dbReference type="Proteomes" id="UP000176253">
    <property type="component" value="Unassembled WGS sequence"/>
</dbReference>
<dbReference type="PANTHER" id="PTHR42967:SF1">
    <property type="entry name" value="MBL FOLD METALLO-HYDROLASE"/>
    <property type="match status" value="1"/>
</dbReference>